<keyword evidence="2" id="KW-1185">Reference proteome</keyword>
<accession>A0ACC1IN08</accession>
<evidence type="ECO:0000313" key="1">
    <source>
        <dbReference type="EMBL" id="KAJ1897257.1"/>
    </source>
</evidence>
<dbReference type="EMBL" id="JANBPG010000351">
    <property type="protein sequence ID" value="KAJ1897257.1"/>
    <property type="molecule type" value="Genomic_DNA"/>
</dbReference>
<dbReference type="Proteomes" id="UP001150581">
    <property type="component" value="Unassembled WGS sequence"/>
</dbReference>
<reference evidence="1" key="1">
    <citation type="submission" date="2022-07" db="EMBL/GenBank/DDBJ databases">
        <title>Phylogenomic reconstructions and comparative analyses of Kickxellomycotina fungi.</title>
        <authorList>
            <person name="Reynolds N.K."/>
            <person name="Stajich J.E."/>
            <person name="Barry K."/>
            <person name="Grigoriev I.V."/>
            <person name="Crous P."/>
            <person name="Smith M.E."/>
        </authorList>
    </citation>
    <scope>NUCLEOTIDE SEQUENCE</scope>
    <source>
        <strain evidence="1">Benny 63K</strain>
    </source>
</reference>
<comment type="caution">
    <text evidence="1">The sequence shown here is derived from an EMBL/GenBank/DDBJ whole genome shotgun (WGS) entry which is preliminary data.</text>
</comment>
<name>A0ACC1IN08_9FUNG</name>
<organism evidence="1 2">
    <name type="scientific">Kickxella alabastrina</name>
    <dbReference type="NCBI Taxonomy" id="61397"/>
    <lineage>
        <taxon>Eukaryota</taxon>
        <taxon>Fungi</taxon>
        <taxon>Fungi incertae sedis</taxon>
        <taxon>Zoopagomycota</taxon>
        <taxon>Kickxellomycotina</taxon>
        <taxon>Kickxellomycetes</taxon>
        <taxon>Kickxellales</taxon>
        <taxon>Kickxellaceae</taxon>
        <taxon>Kickxella</taxon>
    </lineage>
</organism>
<protein>
    <submittedName>
        <fullName evidence="1">MSH2 protein</fullName>
    </submittedName>
</protein>
<sequence>MSATPATDSTPNDKSSSSSDQSQLLRFIGTLPAQPPNTLRLFERPEYFTAIGADATYIATTVFKTTSVLKRLGTHPTCTLSRTICESFLRDALLSQGQRVEIYRAPNQQQQAGEWQCTVASPGNLQQVHEMLFANGDMVDAPLMAVHVSGSGEIGVGFVDPAQRTLGVCVFTDSDVFSNLEALVIQLGVRECLVVEERAASAARRRLASMLARCNVVLTACERALFSAKNIEQDLARLLNTAAPVAALPELLLTLALGPLACALQYLGLLSDDSAHGTYAIRTHSLAQFMKLDASALDALNLLHRPQMPRNMSLQGLLDRCRTAQGRRLLAQWLKQPLVDRELIERRLDLVEVFFVDAERRNALRQTHLRVFPDLARLASRLQGGARASLQDIVRVYQLVNALPALGDALSHAAAGSEQQDAREAMVREEYLGPVRQIADSLGPLRDLVETTVDLEMADQHEFMLRADFDEALQDTRAQMDSAMDLILTQLQQVSDALDLEAYKKVKLEKHASFGYCLRVSRVDAARLRGKPRFFELATLKTGVFFTTAALRDAARAWAEQADAYARTQAELVREVVRVAASYCPLLAQLNALVAHLDVVLAFAEASASAPVPYTRPRVGAEVLRLVDARHPCLEVQDGVSFIANGVEMARGRSDFAIITGPNMGGKSTYIRQIGVIALMAQIGCFVPCESAELPLFDCILARVGAGDAQMKGVSTFMAEMLETASILKTASERSLVIIDELGRGTSTYDGFGLAWAISEHIIKEIRCLCLFATHFHELTELQREFANVDNLHVIAKISEGAKDLTLLYRIGKGVCDQSFGIHVAELANFPESVVRLAKRKVDELEDKEFGNAEEDVRMEEAFGKNVMAEGSRLIELFLAEFTETEGLDTMHPEQIAARVNELEAKYRTEISANPWVQSIISTL</sequence>
<gene>
    <name evidence="1" type="primary">msh2_1</name>
    <name evidence="1" type="ORF">LPJ66_003481</name>
</gene>
<evidence type="ECO:0000313" key="2">
    <source>
        <dbReference type="Proteomes" id="UP001150581"/>
    </source>
</evidence>
<proteinExistence type="predicted"/>